<feature type="transmembrane region" description="Helical" evidence="1">
    <location>
        <begin position="12"/>
        <end position="29"/>
    </location>
</feature>
<organism evidence="2 3">
    <name type="scientific">Rubroshorea leprosula</name>
    <dbReference type="NCBI Taxonomy" id="152421"/>
    <lineage>
        <taxon>Eukaryota</taxon>
        <taxon>Viridiplantae</taxon>
        <taxon>Streptophyta</taxon>
        <taxon>Embryophyta</taxon>
        <taxon>Tracheophyta</taxon>
        <taxon>Spermatophyta</taxon>
        <taxon>Magnoliopsida</taxon>
        <taxon>eudicotyledons</taxon>
        <taxon>Gunneridae</taxon>
        <taxon>Pentapetalae</taxon>
        <taxon>rosids</taxon>
        <taxon>malvids</taxon>
        <taxon>Malvales</taxon>
        <taxon>Dipterocarpaceae</taxon>
        <taxon>Rubroshorea</taxon>
    </lineage>
</organism>
<dbReference type="AlphaFoldDB" id="A0AAV5L067"/>
<keyword evidence="1" id="KW-1133">Transmembrane helix</keyword>
<comment type="caution">
    <text evidence="2">The sequence shown here is derived from an EMBL/GenBank/DDBJ whole genome shotgun (WGS) entry which is preliminary data.</text>
</comment>
<dbReference type="SUPFAM" id="SSF53686">
    <property type="entry name" value="Tryptophan synthase beta subunit-like PLP-dependent enzymes"/>
    <property type="match status" value="1"/>
</dbReference>
<protein>
    <submittedName>
        <fullName evidence="2">Uncharacterized protein</fullName>
    </submittedName>
</protein>
<keyword evidence="1" id="KW-0472">Membrane</keyword>
<reference evidence="2 3" key="1">
    <citation type="journal article" date="2021" name="Commun. Biol.">
        <title>The genome of Shorea leprosula (Dipterocarpaceae) highlights the ecological relevance of drought in aseasonal tropical rainforests.</title>
        <authorList>
            <person name="Ng K.K.S."/>
            <person name="Kobayashi M.J."/>
            <person name="Fawcett J.A."/>
            <person name="Hatakeyama M."/>
            <person name="Paape T."/>
            <person name="Ng C.H."/>
            <person name="Ang C.C."/>
            <person name="Tnah L.H."/>
            <person name="Lee C.T."/>
            <person name="Nishiyama T."/>
            <person name="Sese J."/>
            <person name="O'Brien M.J."/>
            <person name="Copetti D."/>
            <person name="Mohd Noor M.I."/>
            <person name="Ong R.C."/>
            <person name="Putra M."/>
            <person name="Sireger I.Z."/>
            <person name="Indrioko S."/>
            <person name="Kosugi Y."/>
            <person name="Izuno A."/>
            <person name="Isagi Y."/>
            <person name="Lee S.L."/>
            <person name="Shimizu K.K."/>
        </authorList>
    </citation>
    <scope>NUCLEOTIDE SEQUENCE [LARGE SCALE GENOMIC DNA]</scope>
    <source>
        <strain evidence="2">214</strain>
    </source>
</reference>
<gene>
    <name evidence="2" type="ORF">SLEP1_g39370</name>
</gene>
<evidence type="ECO:0000313" key="3">
    <source>
        <dbReference type="Proteomes" id="UP001054252"/>
    </source>
</evidence>
<name>A0AAV5L067_9ROSI</name>
<sequence length="38" mass="4234">MWGDSLDGVDLFVAAIGTGCIVTGTRHYFKMINNNIRF</sequence>
<dbReference type="EMBL" id="BPVZ01000087">
    <property type="protein sequence ID" value="GKV30569.1"/>
    <property type="molecule type" value="Genomic_DNA"/>
</dbReference>
<keyword evidence="1" id="KW-0812">Transmembrane</keyword>
<evidence type="ECO:0000313" key="2">
    <source>
        <dbReference type="EMBL" id="GKV30569.1"/>
    </source>
</evidence>
<proteinExistence type="predicted"/>
<evidence type="ECO:0000256" key="1">
    <source>
        <dbReference type="SAM" id="Phobius"/>
    </source>
</evidence>
<dbReference type="Proteomes" id="UP001054252">
    <property type="component" value="Unassembled WGS sequence"/>
</dbReference>
<keyword evidence="3" id="KW-1185">Reference proteome</keyword>
<dbReference type="InterPro" id="IPR036052">
    <property type="entry name" value="TrpB-like_PALP_sf"/>
</dbReference>
<accession>A0AAV5L067</accession>